<dbReference type="NCBIfam" id="TIGR00756">
    <property type="entry name" value="PPR"/>
    <property type="match status" value="4"/>
</dbReference>
<evidence type="ECO:0000313" key="1">
    <source>
        <dbReference type="Proteomes" id="UP000235220"/>
    </source>
</evidence>
<dbReference type="Pfam" id="PF13041">
    <property type="entry name" value="PPR_2"/>
    <property type="match status" value="2"/>
</dbReference>
<dbReference type="PANTHER" id="PTHR47926">
    <property type="entry name" value="PENTATRICOPEPTIDE REPEAT-CONTAINING PROTEIN"/>
    <property type="match status" value="1"/>
</dbReference>
<dbReference type="InterPro" id="IPR011990">
    <property type="entry name" value="TPR-like_helical_dom_sf"/>
</dbReference>
<dbReference type="PROSITE" id="PS51375">
    <property type="entry name" value="PPR"/>
    <property type="match status" value="4"/>
</dbReference>
<reference evidence="2" key="1">
    <citation type="submission" date="2025-08" db="UniProtKB">
        <authorList>
            <consortium name="RefSeq"/>
        </authorList>
    </citation>
    <scope>IDENTIFICATION</scope>
    <source>
        <tissue evidence="2">Leaves</tissue>
    </source>
</reference>
<organism evidence="1 2">
    <name type="scientific">Juglans regia</name>
    <name type="common">English walnut</name>
    <dbReference type="NCBI Taxonomy" id="51240"/>
    <lineage>
        <taxon>Eukaryota</taxon>
        <taxon>Viridiplantae</taxon>
        <taxon>Streptophyta</taxon>
        <taxon>Embryophyta</taxon>
        <taxon>Tracheophyta</taxon>
        <taxon>Spermatophyta</taxon>
        <taxon>Magnoliopsida</taxon>
        <taxon>eudicotyledons</taxon>
        <taxon>Gunneridae</taxon>
        <taxon>Pentapetalae</taxon>
        <taxon>rosids</taxon>
        <taxon>fabids</taxon>
        <taxon>Fagales</taxon>
        <taxon>Juglandaceae</taxon>
        <taxon>Juglans</taxon>
    </lineage>
</organism>
<dbReference type="PANTHER" id="PTHR47926:SF393">
    <property type="entry name" value="REPEAT-CONTAINING PROTEIN, PUTATIVE-RELATED"/>
    <property type="match status" value="1"/>
</dbReference>
<dbReference type="FunFam" id="1.25.40.10:FF:001093">
    <property type="entry name" value="Pentatricopeptide repeat-containing protein At2g34400"/>
    <property type="match status" value="1"/>
</dbReference>
<keyword evidence="1" id="KW-1185">Reference proteome</keyword>
<dbReference type="AlphaFoldDB" id="A0A2I4HVJ9"/>
<protein>
    <submittedName>
        <fullName evidence="2">Pentatricopeptide repeat-containing protein At5g56310-like</fullName>
    </submittedName>
</protein>
<dbReference type="OrthoDB" id="426361at2759"/>
<dbReference type="Gramene" id="Jr01_06560_p1">
    <property type="protein sequence ID" value="cds.Jr01_06560_p1"/>
    <property type="gene ID" value="Jr01_06560"/>
</dbReference>
<dbReference type="GeneID" id="109021879"/>
<dbReference type="GO" id="GO:0009451">
    <property type="term" value="P:RNA modification"/>
    <property type="evidence" value="ECO:0007669"/>
    <property type="project" value="InterPro"/>
</dbReference>
<dbReference type="InterPro" id="IPR046960">
    <property type="entry name" value="PPR_At4g14850-like_plant"/>
</dbReference>
<dbReference type="FunFam" id="1.25.40.10:FF:000470">
    <property type="entry name" value="Pentatricopeptide repeat-containing protein At5g66520"/>
    <property type="match status" value="1"/>
</dbReference>
<sequence>MFPPKPPFFTKHMGLRSVPLPPPISKTPHLSVLADNCNSMRQLKQVHAQMIVSARIHDTFAASRLLSFCALSDSGDFGYAIRIFENSQAPNGFMWNTLIRGHASGSNPCEAVFLYVKMRRLGVVPGKHTFPFLLKACSRIFSLGLCKQVHTQVVKSGLDLDLYVVNGLVRAYSVSSSLGDARLLFAESPDRNLSIWTTMICGYAQNFCSNEALVLFDQMVVEGFEPNSVTLASVLSACAQSGCLELGERIHAFIKEKGIEVGVILSTALLHMYAKNGAISAARDLFDSMCEKNVATWNAMICGLASHGHAEEALSLFWKLEKEKVVPNDITFVGVLSACCHAGLIDIGHEIFLSMKRVYGIEPKIEHYGCMVDLLGKGGKLTEAEKLIKEMVWKPDVVILGALLAACNIHGNTEVAERVVKEIIVLEPHNQGVYVVLSNMYAEAGQWEDVLRLRKVMKEGSIKKTPGWSLVDGDATVYKYPSEETNLADGHLEKEKERVI</sequence>
<proteinExistence type="predicted"/>
<dbReference type="SUPFAM" id="SSF48452">
    <property type="entry name" value="TPR-like"/>
    <property type="match status" value="1"/>
</dbReference>
<evidence type="ECO:0000313" key="2">
    <source>
        <dbReference type="RefSeq" id="XP_018860152.2"/>
    </source>
</evidence>
<dbReference type="InterPro" id="IPR046848">
    <property type="entry name" value="E_motif"/>
</dbReference>
<dbReference type="Pfam" id="PF01535">
    <property type="entry name" value="PPR"/>
    <property type="match status" value="2"/>
</dbReference>
<accession>A0A2I4HVJ9</accession>
<dbReference type="FunCoup" id="A0A2I4HVJ9">
    <property type="interactions" value="4"/>
</dbReference>
<dbReference type="Gene3D" id="1.25.40.10">
    <property type="entry name" value="Tetratricopeptide repeat domain"/>
    <property type="match status" value="4"/>
</dbReference>
<dbReference type="InterPro" id="IPR002885">
    <property type="entry name" value="PPR_rpt"/>
</dbReference>
<dbReference type="GO" id="GO:0003723">
    <property type="term" value="F:RNA binding"/>
    <property type="evidence" value="ECO:0007669"/>
    <property type="project" value="InterPro"/>
</dbReference>
<dbReference type="Pfam" id="PF20431">
    <property type="entry name" value="E_motif"/>
    <property type="match status" value="1"/>
</dbReference>
<gene>
    <name evidence="2" type="primary">LOC109021879</name>
</gene>
<dbReference type="KEGG" id="jre:109021879"/>
<dbReference type="RefSeq" id="XP_018860152.2">
    <property type="nucleotide sequence ID" value="XM_019004607.2"/>
</dbReference>
<name>A0A2I4HVJ9_JUGRE</name>
<dbReference type="Proteomes" id="UP000235220">
    <property type="component" value="Chromosome 1"/>
</dbReference>